<dbReference type="GO" id="GO:0045892">
    <property type="term" value="P:negative regulation of DNA-templated transcription"/>
    <property type="evidence" value="ECO:0007669"/>
    <property type="project" value="TreeGrafter"/>
</dbReference>
<comment type="similarity">
    <text evidence="1">Belongs to the Fur family.</text>
</comment>
<dbReference type="GO" id="GO:1900376">
    <property type="term" value="P:regulation of secondary metabolite biosynthetic process"/>
    <property type="evidence" value="ECO:0007669"/>
    <property type="project" value="TreeGrafter"/>
</dbReference>
<dbReference type="GO" id="GO:0003700">
    <property type="term" value="F:DNA-binding transcription factor activity"/>
    <property type="evidence" value="ECO:0007669"/>
    <property type="project" value="InterPro"/>
</dbReference>
<dbReference type="AlphaFoldDB" id="A0A9D1IPX2"/>
<evidence type="ECO:0000256" key="7">
    <source>
        <dbReference type="PIRSR" id="PIRSR602481-1"/>
    </source>
</evidence>
<evidence type="ECO:0000256" key="4">
    <source>
        <dbReference type="ARBA" id="ARBA00023015"/>
    </source>
</evidence>
<comment type="cofactor">
    <cofactor evidence="7">
        <name>Zn(2+)</name>
        <dbReference type="ChEBI" id="CHEBI:29105"/>
    </cofactor>
    <text evidence="7">Binds 1 zinc ion per subunit.</text>
</comment>
<evidence type="ECO:0000256" key="1">
    <source>
        <dbReference type="ARBA" id="ARBA00007957"/>
    </source>
</evidence>
<gene>
    <name evidence="8" type="ORF">IAB68_00475</name>
</gene>
<dbReference type="GO" id="GO:0008270">
    <property type="term" value="F:zinc ion binding"/>
    <property type="evidence" value="ECO:0007669"/>
    <property type="project" value="TreeGrafter"/>
</dbReference>
<dbReference type="InterPro" id="IPR043135">
    <property type="entry name" value="Fur_C"/>
</dbReference>
<dbReference type="GO" id="GO:0000976">
    <property type="term" value="F:transcription cis-regulatory region binding"/>
    <property type="evidence" value="ECO:0007669"/>
    <property type="project" value="TreeGrafter"/>
</dbReference>
<dbReference type="Gene3D" id="1.10.10.10">
    <property type="entry name" value="Winged helix-like DNA-binding domain superfamily/Winged helix DNA-binding domain"/>
    <property type="match status" value="1"/>
</dbReference>
<keyword evidence="3 7" id="KW-0862">Zinc</keyword>
<organism evidence="8 9">
    <name type="scientific">Candidatus Aphodocola excrementigallinarum</name>
    <dbReference type="NCBI Taxonomy" id="2840670"/>
    <lineage>
        <taxon>Bacteria</taxon>
        <taxon>Bacillati</taxon>
        <taxon>Bacillota</taxon>
        <taxon>Bacilli</taxon>
        <taxon>Candidatus Aphodocola</taxon>
    </lineage>
</organism>
<feature type="binding site" evidence="7">
    <location>
        <position position="82"/>
    </location>
    <ligand>
        <name>Zn(2+)</name>
        <dbReference type="ChEBI" id="CHEBI:29105"/>
    </ligand>
</feature>
<dbReference type="Pfam" id="PF01475">
    <property type="entry name" value="FUR"/>
    <property type="match status" value="1"/>
</dbReference>
<dbReference type="EMBL" id="DVMT01000006">
    <property type="protein sequence ID" value="HIU39764.1"/>
    <property type="molecule type" value="Genomic_DNA"/>
</dbReference>
<evidence type="ECO:0000256" key="3">
    <source>
        <dbReference type="ARBA" id="ARBA00022833"/>
    </source>
</evidence>
<comment type="caution">
    <text evidence="8">The sequence shown here is derived from an EMBL/GenBank/DDBJ whole genome shotgun (WGS) entry which is preliminary data.</text>
</comment>
<sequence>MRYSKQRQEVLNVVMASNDHPDAKMVYERVKEVIPKISLGTVYRNLNDLVNLNEIKRISIKDGNDRFDKTICNHNHVYCIICGKVMDVNYTISNEDLKKIEKQTGFKITNSNFNIKGICNNCRKER</sequence>
<dbReference type="Proteomes" id="UP000824074">
    <property type="component" value="Unassembled WGS sequence"/>
</dbReference>
<reference evidence="8" key="2">
    <citation type="journal article" date="2021" name="PeerJ">
        <title>Extensive microbial diversity within the chicken gut microbiome revealed by metagenomics and culture.</title>
        <authorList>
            <person name="Gilroy R."/>
            <person name="Ravi A."/>
            <person name="Getino M."/>
            <person name="Pursley I."/>
            <person name="Horton D.L."/>
            <person name="Alikhan N.F."/>
            <person name="Baker D."/>
            <person name="Gharbi K."/>
            <person name="Hall N."/>
            <person name="Watson M."/>
            <person name="Adriaenssens E.M."/>
            <person name="Foster-Nyarko E."/>
            <person name="Jarju S."/>
            <person name="Secka A."/>
            <person name="Antonio M."/>
            <person name="Oren A."/>
            <person name="Chaudhuri R.R."/>
            <person name="La Ragione R."/>
            <person name="Hildebrand F."/>
            <person name="Pallen M.J."/>
        </authorList>
    </citation>
    <scope>NUCLEOTIDE SEQUENCE</scope>
    <source>
        <strain evidence="8">CHK193-30670</strain>
    </source>
</reference>
<keyword evidence="2" id="KW-0678">Repressor</keyword>
<dbReference type="InterPro" id="IPR036388">
    <property type="entry name" value="WH-like_DNA-bd_sf"/>
</dbReference>
<name>A0A9D1IPX2_9FIRM</name>
<reference evidence="8" key="1">
    <citation type="submission" date="2020-10" db="EMBL/GenBank/DDBJ databases">
        <authorList>
            <person name="Gilroy R."/>
        </authorList>
    </citation>
    <scope>NUCLEOTIDE SEQUENCE</scope>
    <source>
        <strain evidence="8">CHK193-30670</strain>
    </source>
</reference>
<evidence type="ECO:0000256" key="6">
    <source>
        <dbReference type="ARBA" id="ARBA00023163"/>
    </source>
</evidence>
<proteinExistence type="inferred from homology"/>
<keyword evidence="6" id="KW-0804">Transcription</keyword>
<dbReference type="CDD" id="cd07153">
    <property type="entry name" value="Fur_like"/>
    <property type="match status" value="1"/>
</dbReference>
<accession>A0A9D1IPX2</accession>
<keyword evidence="4" id="KW-0805">Transcription regulation</keyword>
<dbReference type="PANTHER" id="PTHR33202">
    <property type="entry name" value="ZINC UPTAKE REGULATION PROTEIN"/>
    <property type="match status" value="1"/>
</dbReference>
<evidence type="ECO:0000313" key="8">
    <source>
        <dbReference type="EMBL" id="HIU39764.1"/>
    </source>
</evidence>
<keyword evidence="7" id="KW-0479">Metal-binding</keyword>
<dbReference type="PANTHER" id="PTHR33202:SF7">
    <property type="entry name" value="FERRIC UPTAKE REGULATION PROTEIN"/>
    <property type="match status" value="1"/>
</dbReference>
<dbReference type="SUPFAM" id="SSF46785">
    <property type="entry name" value="Winged helix' DNA-binding domain"/>
    <property type="match status" value="1"/>
</dbReference>
<dbReference type="InterPro" id="IPR002481">
    <property type="entry name" value="FUR"/>
</dbReference>
<feature type="binding site" evidence="7">
    <location>
        <position position="79"/>
    </location>
    <ligand>
        <name>Zn(2+)</name>
        <dbReference type="ChEBI" id="CHEBI:29105"/>
    </ligand>
</feature>
<keyword evidence="5" id="KW-0238">DNA-binding</keyword>
<evidence type="ECO:0000256" key="5">
    <source>
        <dbReference type="ARBA" id="ARBA00023125"/>
    </source>
</evidence>
<dbReference type="InterPro" id="IPR036390">
    <property type="entry name" value="WH_DNA-bd_sf"/>
</dbReference>
<protein>
    <submittedName>
        <fullName evidence="8">Transcriptional repressor</fullName>
    </submittedName>
</protein>
<dbReference type="Gene3D" id="3.30.1490.190">
    <property type="match status" value="1"/>
</dbReference>
<evidence type="ECO:0000313" key="9">
    <source>
        <dbReference type="Proteomes" id="UP000824074"/>
    </source>
</evidence>
<feature type="binding site" evidence="7">
    <location>
        <position position="122"/>
    </location>
    <ligand>
        <name>Zn(2+)</name>
        <dbReference type="ChEBI" id="CHEBI:29105"/>
    </ligand>
</feature>
<feature type="binding site" evidence="7">
    <location>
        <position position="119"/>
    </location>
    <ligand>
        <name>Zn(2+)</name>
        <dbReference type="ChEBI" id="CHEBI:29105"/>
    </ligand>
</feature>
<evidence type="ECO:0000256" key="2">
    <source>
        <dbReference type="ARBA" id="ARBA00022491"/>
    </source>
</evidence>